<dbReference type="Gene3D" id="3.10.20.310">
    <property type="entry name" value="membrane protein fhac"/>
    <property type="match status" value="1"/>
</dbReference>
<organism evidence="1 2">
    <name type="scientific">Candidatus Avelusimicrobium gallicola</name>
    <dbReference type="NCBI Taxonomy" id="2562704"/>
    <lineage>
        <taxon>Bacteria</taxon>
        <taxon>Pseudomonadati</taxon>
        <taxon>Elusimicrobiota</taxon>
        <taxon>Elusimicrobia</taxon>
        <taxon>Elusimicrobiales</taxon>
        <taxon>Elusimicrobiaceae</taxon>
        <taxon>Candidatus Avelusimicrobium</taxon>
    </lineage>
</organism>
<name>A0A928HI44_9BACT</name>
<dbReference type="AlphaFoldDB" id="A0A928HI44"/>
<dbReference type="EMBL" id="SUVG01000001">
    <property type="protein sequence ID" value="MBE6420702.1"/>
    <property type="molecule type" value="Genomic_DNA"/>
</dbReference>
<protein>
    <submittedName>
        <fullName evidence="1">Uncharacterized protein</fullName>
    </submittedName>
</protein>
<gene>
    <name evidence="1" type="ORF">E7027_00930</name>
</gene>
<dbReference type="Gene3D" id="2.40.160.50">
    <property type="entry name" value="membrane protein fhac: a member of the omp85/tpsb transporter family"/>
    <property type="match status" value="1"/>
</dbReference>
<proteinExistence type="predicted"/>
<accession>A0A928HI44</accession>
<sequence>MKKVSLLIIFLLGLPVFCLAQQLTVGKITASTTRMSPQTLTRHFPLRPGDNFDAELFDKAQDDLHRLRVFKKLSFSTSPSAENKVDIHIDAEDGSYIFPMAFLSGGSKNAAGVSLAAGNLFKQGESSFFFVGGSTDGFSAAAGAVLADNSLSIHYSKLNFDQRFYSHYWSNTYGVFSTTDDEKEYASALLGSVHTKKESVSLIYTRRFNRILRAFVKPQYIYYSYGKEGFDGGLHNQIQAGLRWTDDIRPGANMGALSGYGLTDKTKSLQDLPRARSGYMAEVAYSAGGSWTGSDYTLSKLQAEAAWILETKSRHLFVLEAKAADAFKASFSDEIFSTDLLSGAGRYDRHIRGSRGAGTAATWIYYILRNKTGLLSLAPFYEIAYVYTDGAYRPHSGAGATLTYKLWRFPLPIGINYTHNLQDGSNQIGFVVGGTF</sequence>
<comment type="caution">
    <text evidence="1">The sequence shown here is derived from an EMBL/GenBank/DDBJ whole genome shotgun (WGS) entry which is preliminary data.</text>
</comment>
<reference evidence="1" key="1">
    <citation type="submission" date="2019-04" db="EMBL/GenBank/DDBJ databases">
        <title>Evolution of Biomass-Degrading Anaerobic Consortia Revealed by Metagenomics.</title>
        <authorList>
            <person name="Peng X."/>
        </authorList>
    </citation>
    <scope>NUCLEOTIDE SEQUENCE</scope>
    <source>
        <strain evidence="1">SIG66</strain>
    </source>
</reference>
<evidence type="ECO:0000313" key="1">
    <source>
        <dbReference type="EMBL" id="MBE6420702.1"/>
    </source>
</evidence>
<dbReference type="Proteomes" id="UP000725649">
    <property type="component" value="Unassembled WGS sequence"/>
</dbReference>
<evidence type="ECO:0000313" key="2">
    <source>
        <dbReference type="Proteomes" id="UP000725649"/>
    </source>
</evidence>